<evidence type="ECO:0000313" key="2">
    <source>
        <dbReference type="Proteomes" id="UP000887458"/>
    </source>
</evidence>
<sequence>MIKSTPPFIKNIINNNNFVGIHLIDKANKYFQQQPKMTNFKLSNTEITTILLPSKHSQQIY</sequence>
<reference evidence="1 2" key="1">
    <citation type="journal article" date="2018" name="J. Allergy Clin. Immunol.">
        <title>High-quality assembly of Dermatophagoides pteronyssinus genome and transcriptome reveals a wide range of novel allergens.</title>
        <authorList>
            <person name="Liu X.Y."/>
            <person name="Yang K.Y."/>
            <person name="Wang M.Q."/>
            <person name="Kwok J.S."/>
            <person name="Zeng X."/>
            <person name="Yang Z."/>
            <person name="Xiao X.J."/>
            <person name="Lau C.P."/>
            <person name="Li Y."/>
            <person name="Huang Z.M."/>
            <person name="Ba J.G."/>
            <person name="Yim A.K."/>
            <person name="Ouyang C.Y."/>
            <person name="Ngai S.M."/>
            <person name="Chan T.F."/>
            <person name="Leung E.L."/>
            <person name="Liu L."/>
            <person name="Liu Z.G."/>
            <person name="Tsui S.K."/>
        </authorList>
    </citation>
    <scope>NUCLEOTIDE SEQUENCE [LARGE SCALE GENOMIC DNA]</scope>
    <source>
        <strain evidence="1">Derp</strain>
    </source>
</reference>
<protein>
    <submittedName>
        <fullName evidence="1">Uncharacterized protein</fullName>
    </submittedName>
</protein>
<evidence type="ECO:0000313" key="1">
    <source>
        <dbReference type="EMBL" id="KAH9425308.1"/>
    </source>
</evidence>
<name>A0ABQ8JRS3_DERPT</name>
<keyword evidence="2" id="KW-1185">Reference proteome</keyword>
<accession>A0ABQ8JRS3</accession>
<comment type="caution">
    <text evidence="1">The sequence shown here is derived from an EMBL/GenBank/DDBJ whole genome shotgun (WGS) entry which is preliminary data.</text>
</comment>
<dbReference type="EMBL" id="NJHN03000018">
    <property type="protein sequence ID" value="KAH9425308.1"/>
    <property type="molecule type" value="Genomic_DNA"/>
</dbReference>
<dbReference type="Proteomes" id="UP000887458">
    <property type="component" value="Unassembled WGS sequence"/>
</dbReference>
<organism evidence="1 2">
    <name type="scientific">Dermatophagoides pteronyssinus</name>
    <name type="common">European house dust mite</name>
    <dbReference type="NCBI Taxonomy" id="6956"/>
    <lineage>
        <taxon>Eukaryota</taxon>
        <taxon>Metazoa</taxon>
        <taxon>Ecdysozoa</taxon>
        <taxon>Arthropoda</taxon>
        <taxon>Chelicerata</taxon>
        <taxon>Arachnida</taxon>
        <taxon>Acari</taxon>
        <taxon>Acariformes</taxon>
        <taxon>Sarcoptiformes</taxon>
        <taxon>Astigmata</taxon>
        <taxon>Psoroptidia</taxon>
        <taxon>Analgoidea</taxon>
        <taxon>Pyroglyphidae</taxon>
        <taxon>Dermatophagoidinae</taxon>
        <taxon>Dermatophagoides</taxon>
    </lineage>
</organism>
<gene>
    <name evidence="1" type="ORF">DERP_005911</name>
</gene>
<reference evidence="1 2" key="2">
    <citation type="journal article" date="2022" name="Mol. Biol. Evol.">
        <title>Comparative Genomics Reveals Insights into the Divergent Evolution of Astigmatic Mites and Household Pest Adaptations.</title>
        <authorList>
            <person name="Xiong Q."/>
            <person name="Wan A.T."/>
            <person name="Liu X."/>
            <person name="Fung C.S."/>
            <person name="Xiao X."/>
            <person name="Malainual N."/>
            <person name="Hou J."/>
            <person name="Wang L."/>
            <person name="Wang M."/>
            <person name="Yang K.Y."/>
            <person name="Cui Y."/>
            <person name="Leung E.L."/>
            <person name="Nong W."/>
            <person name="Shin S.K."/>
            <person name="Au S.W."/>
            <person name="Jeong K.Y."/>
            <person name="Chew F.T."/>
            <person name="Hui J.H."/>
            <person name="Leung T.F."/>
            <person name="Tungtrongchitr A."/>
            <person name="Zhong N."/>
            <person name="Liu Z."/>
            <person name="Tsui S.K."/>
        </authorList>
    </citation>
    <scope>NUCLEOTIDE SEQUENCE [LARGE SCALE GENOMIC DNA]</scope>
    <source>
        <strain evidence="1">Derp</strain>
    </source>
</reference>
<proteinExistence type="predicted"/>